<sequence length="499" mass="57297">MNTEELDIQRLNALLEKNPTDSESLISLAEILIKGRDYNRSRFLVHRSLRGQFSTPKLMLRALKLLSYFGDAAIIKSIVAQVRPAMWDSAKSLSEVSHILSIINANEDSKEFALEAVKRDAGHPPSLHMLATTELFFGNMERVNELAEKCLTFIPDDPGAHWLLARVNKGDGDARIERINKSLETTDNPEYRSRMFYALHYEHHNLKQYDKAWKALEQGHKERSKVFPYDPSFYEALFSKLKNISADAHRPGLDLSAAPFKSIFILGLHRSGTTLTERIISGHSKVSAGEESYDFTIQLRRQMNNPFKAENDPSVIDAIDKLDFAEIAQGYIEAMLWRAKDKPLLTDKLPSNYLNIPLIIRALPNAKFIMLFRDPIDVAFSNMRTLFSTAATYSYSLETTAHFFKLFEDYRKDLLEKYPDRIYPLHYENLVANPQLETEKMCEFLGLDFEPDMVDIKSRKESVATASSIMMRDGIRKDRSKVWTTYGEYLSPLIDMLER</sequence>
<evidence type="ECO:0000313" key="2">
    <source>
        <dbReference type="EMBL" id="WMS86550.1"/>
    </source>
</evidence>
<dbReference type="GO" id="GO:0008476">
    <property type="term" value="F:protein-tyrosine sulfotransferase activity"/>
    <property type="evidence" value="ECO:0007669"/>
    <property type="project" value="InterPro"/>
</dbReference>
<dbReference type="InterPro" id="IPR011990">
    <property type="entry name" value="TPR-like_helical_dom_sf"/>
</dbReference>
<name>A0AA51RS22_9GAMM</name>
<keyword evidence="3" id="KW-1185">Reference proteome</keyword>
<protein>
    <submittedName>
        <fullName evidence="2">Sulfotransferase</fullName>
        <ecNumber evidence="2">2.8.2.-</ecNumber>
    </submittedName>
</protein>
<dbReference type="Pfam" id="PF13469">
    <property type="entry name" value="Sulfotransfer_3"/>
    <property type="match status" value="1"/>
</dbReference>
<dbReference type="Proteomes" id="UP001239782">
    <property type="component" value="Chromosome"/>
</dbReference>
<dbReference type="SUPFAM" id="SSF52540">
    <property type="entry name" value="P-loop containing nucleoside triphosphate hydrolases"/>
    <property type="match status" value="1"/>
</dbReference>
<dbReference type="PANTHER" id="PTHR12788:SF10">
    <property type="entry name" value="PROTEIN-TYROSINE SULFOTRANSFERASE"/>
    <property type="match status" value="1"/>
</dbReference>
<keyword evidence="1 2" id="KW-0808">Transferase</keyword>
<reference evidence="2 3" key="1">
    <citation type="submission" date="2023-08" db="EMBL/GenBank/DDBJ databases">
        <title>Pleionea litopenaei sp. nov., isolated from stomach of juvenile Litopenaeus vannamei.</title>
        <authorList>
            <person name="Rho A.M."/>
            <person name="Hwang C.Y."/>
        </authorList>
    </citation>
    <scope>NUCLEOTIDE SEQUENCE [LARGE SCALE GENOMIC DNA]</scope>
    <source>
        <strain evidence="2 3">HL-JVS1</strain>
    </source>
</reference>
<dbReference type="KEGG" id="plei:Q9312_15120"/>
<dbReference type="EMBL" id="CP133548">
    <property type="protein sequence ID" value="WMS86550.1"/>
    <property type="molecule type" value="Genomic_DNA"/>
</dbReference>
<dbReference type="Gene3D" id="3.40.50.300">
    <property type="entry name" value="P-loop containing nucleotide triphosphate hydrolases"/>
    <property type="match status" value="1"/>
</dbReference>
<evidence type="ECO:0000313" key="3">
    <source>
        <dbReference type="Proteomes" id="UP001239782"/>
    </source>
</evidence>
<dbReference type="InterPro" id="IPR027417">
    <property type="entry name" value="P-loop_NTPase"/>
</dbReference>
<dbReference type="PANTHER" id="PTHR12788">
    <property type="entry name" value="PROTEIN-TYROSINE SULFOTRANSFERASE 2"/>
    <property type="match status" value="1"/>
</dbReference>
<dbReference type="InterPro" id="IPR026634">
    <property type="entry name" value="TPST-like"/>
</dbReference>
<accession>A0AA51RS22</accession>
<dbReference type="Gene3D" id="1.25.40.10">
    <property type="entry name" value="Tetratricopeptide repeat domain"/>
    <property type="match status" value="1"/>
</dbReference>
<dbReference type="RefSeq" id="WP_309201695.1">
    <property type="nucleotide sequence ID" value="NZ_CP133548.1"/>
</dbReference>
<proteinExistence type="predicted"/>
<dbReference type="AlphaFoldDB" id="A0AA51RS22"/>
<evidence type="ECO:0000256" key="1">
    <source>
        <dbReference type="ARBA" id="ARBA00022679"/>
    </source>
</evidence>
<dbReference type="EC" id="2.8.2.-" evidence="2"/>
<gene>
    <name evidence="2" type="ORF">Q9312_15120</name>
</gene>
<dbReference type="SUPFAM" id="SSF48452">
    <property type="entry name" value="TPR-like"/>
    <property type="match status" value="1"/>
</dbReference>
<organism evidence="2 3">
    <name type="scientific">Pleionea litopenaei</name>
    <dbReference type="NCBI Taxonomy" id="3070815"/>
    <lineage>
        <taxon>Bacteria</taxon>
        <taxon>Pseudomonadati</taxon>
        <taxon>Pseudomonadota</taxon>
        <taxon>Gammaproteobacteria</taxon>
        <taxon>Oceanospirillales</taxon>
        <taxon>Pleioneaceae</taxon>
        <taxon>Pleionea</taxon>
    </lineage>
</organism>